<name>A0A7U5CUI3_9SPHN</name>
<dbReference type="EMBL" id="CP010836">
    <property type="protein sequence ID" value="AJP70727.1"/>
    <property type="molecule type" value="Genomic_DNA"/>
</dbReference>
<protein>
    <submittedName>
        <fullName evidence="2">Uncharacterized protein</fullName>
    </submittedName>
</protein>
<proteinExistence type="predicted"/>
<dbReference type="AlphaFoldDB" id="A0A7U5CUI3"/>
<organism evidence="2 3">
    <name type="scientific">Sphingomonas hengshuiensis</name>
    <dbReference type="NCBI Taxonomy" id="1609977"/>
    <lineage>
        <taxon>Bacteria</taxon>
        <taxon>Pseudomonadati</taxon>
        <taxon>Pseudomonadota</taxon>
        <taxon>Alphaproteobacteria</taxon>
        <taxon>Sphingomonadales</taxon>
        <taxon>Sphingomonadaceae</taxon>
        <taxon>Sphingomonas</taxon>
    </lineage>
</organism>
<evidence type="ECO:0000256" key="1">
    <source>
        <dbReference type="SAM" id="MobiDB-lite"/>
    </source>
</evidence>
<dbReference type="KEGG" id="sphi:TS85_01140"/>
<dbReference type="Proteomes" id="UP000032300">
    <property type="component" value="Chromosome"/>
</dbReference>
<gene>
    <name evidence="2" type="ORF">TS85_01140</name>
</gene>
<keyword evidence="3" id="KW-1185">Reference proteome</keyword>
<reference evidence="2 3" key="2">
    <citation type="submission" date="2015-02" db="EMBL/GenBank/DDBJ databases">
        <title>The complete genome of Sphingomonas hengshuiensis sp. WHSC-8 isolated from soil of Hengshui Lake.</title>
        <authorList>
            <person name="Wei S."/>
            <person name="Guo J."/>
            <person name="Su C."/>
            <person name="Wu R."/>
            <person name="Zhang Z."/>
            <person name="Liang K."/>
            <person name="Li H."/>
            <person name="Wang T."/>
            <person name="Liu H."/>
            <person name="Zhang C."/>
            <person name="Li Z."/>
            <person name="Wang Q."/>
            <person name="Meng J."/>
        </authorList>
    </citation>
    <scope>NUCLEOTIDE SEQUENCE [LARGE SCALE GENOMIC DNA]</scope>
    <source>
        <strain evidence="2 3">WHSC-8</strain>
    </source>
</reference>
<evidence type="ECO:0000313" key="3">
    <source>
        <dbReference type="Proteomes" id="UP000032300"/>
    </source>
</evidence>
<evidence type="ECO:0000313" key="2">
    <source>
        <dbReference type="EMBL" id="AJP70727.1"/>
    </source>
</evidence>
<reference evidence="2 3" key="1">
    <citation type="journal article" date="2015" name="Int. J. Syst. Evol. Microbiol.">
        <title>Sphingomonas hengshuiensis sp. nov., isolated from lake wetland.</title>
        <authorList>
            <person name="Wei S."/>
            <person name="Wang T."/>
            <person name="Liu H."/>
            <person name="Zhang C."/>
            <person name="Guo J."/>
            <person name="Wang Q."/>
            <person name="Liang K."/>
            <person name="Zhang Z."/>
        </authorList>
    </citation>
    <scope>NUCLEOTIDE SEQUENCE [LARGE SCALE GENOMIC DNA]</scope>
    <source>
        <strain evidence="2 3">WHSC-8</strain>
    </source>
</reference>
<accession>A0A7U5CUI3</accession>
<sequence>MSGAGSILESSPFPILPGTGRGTKARSGLVEGARHRRIGLGHAPSTMLRMVPLPVPGRIA</sequence>
<feature type="region of interest" description="Disordered" evidence="1">
    <location>
        <begin position="1"/>
        <end position="30"/>
    </location>
</feature>